<protein>
    <submittedName>
        <fullName evidence="1">Uncharacterized protein</fullName>
    </submittedName>
</protein>
<name>A0AAD9Q018_ACRCE</name>
<reference evidence="1" key="2">
    <citation type="journal article" date="2023" name="Science">
        <title>Genomic signatures of disease resistance in endangered staghorn corals.</title>
        <authorList>
            <person name="Vollmer S.V."/>
            <person name="Selwyn J.D."/>
            <person name="Despard B.A."/>
            <person name="Roesel C.L."/>
        </authorList>
    </citation>
    <scope>NUCLEOTIDE SEQUENCE</scope>
    <source>
        <strain evidence="1">K2</strain>
    </source>
</reference>
<dbReference type="PANTHER" id="PTHR31912">
    <property type="entry name" value="IP13529P"/>
    <property type="match status" value="1"/>
</dbReference>
<organism evidence="1 2">
    <name type="scientific">Acropora cervicornis</name>
    <name type="common">Staghorn coral</name>
    <dbReference type="NCBI Taxonomy" id="6130"/>
    <lineage>
        <taxon>Eukaryota</taxon>
        <taxon>Metazoa</taxon>
        <taxon>Cnidaria</taxon>
        <taxon>Anthozoa</taxon>
        <taxon>Hexacorallia</taxon>
        <taxon>Scleractinia</taxon>
        <taxon>Astrocoeniina</taxon>
        <taxon>Acroporidae</taxon>
        <taxon>Acropora</taxon>
    </lineage>
</organism>
<dbReference type="AlphaFoldDB" id="A0AAD9Q018"/>
<sequence length="481" mass="54760">MLPFVPKLFIELDKPGILDIKSKGYRLSMSSWNKDRGVQFHLEGQVRVFRGSIGPFSDDNLGAHAIGGFIESFSSLRICRVCMATSSDIQTKFTENQFQLRTRAAHNRHCQLVQTNPNMASTYGVKRASILKQSRFFHVVDGLDLDVMHDQLEGVLPLEIKLLLKKYVKVEEYITLGTLNERIRTFDYGSSDISNKPSPIKEQALTNNSASLSQSAAQMWCLARTLPLLIGDVVPKSDPHWENFLCLLKIEEIVFSPASSIQLAAFLAVLIEQYLDDFGTLHNRSYIPKHHNMVHYPRQIVRRGPWVRNWAMRFEAKHNYFKKLSYKINNFKNITYSLTKRHQALQAYLLQASAGNFVKMSLEAGPGKRSTVGDFDHAHELHGIDPLITAESTLVRTSWVKVYGTKYARGCAVVVALHHGVPIFGKVEQYVSHLNTYKVVELNEIACIKQKELKDFHPLSLYKGIGRFSQDSFVVLRYRVD</sequence>
<accession>A0AAD9Q018</accession>
<gene>
    <name evidence="1" type="ORF">P5673_026890</name>
</gene>
<dbReference type="PANTHER" id="PTHR31912:SF34">
    <property type="entry name" value="NOTOCHORD-RELATED PROTEIN"/>
    <property type="match status" value="1"/>
</dbReference>
<dbReference type="Proteomes" id="UP001249851">
    <property type="component" value="Unassembled WGS sequence"/>
</dbReference>
<dbReference type="EMBL" id="JARQWQ010000090">
    <property type="protein sequence ID" value="KAK2552133.1"/>
    <property type="molecule type" value="Genomic_DNA"/>
</dbReference>
<reference evidence="1" key="1">
    <citation type="journal article" date="2023" name="G3 (Bethesda)">
        <title>Whole genome assembly and annotation of the endangered Caribbean coral Acropora cervicornis.</title>
        <authorList>
            <person name="Selwyn J.D."/>
            <person name="Vollmer S.V."/>
        </authorList>
    </citation>
    <scope>NUCLEOTIDE SEQUENCE</scope>
    <source>
        <strain evidence="1">K2</strain>
    </source>
</reference>
<proteinExistence type="predicted"/>
<keyword evidence="2" id="KW-1185">Reference proteome</keyword>
<evidence type="ECO:0000313" key="1">
    <source>
        <dbReference type="EMBL" id="KAK2552133.1"/>
    </source>
</evidence>
<comment type="caution">
    <text evidence="1">The sequence shown here is derived from an EMBL/GenBank/DDBJ whole genome shotgun (WGS) entry which is preliminary data.</text>
</comment>
<evidence type="ECO:0000313" key="2">
    <source>
        <dbReference type="Proteomes" id="UP001249851"/>
    </source>
</evidence>
<feature type="non-terminal residue" evidence="1">
    <location>
        <position position="481"/>
    </location>
</feature>